<dbReference type="SMART" id="SM00448">
    <property type="entry name" value="REC"/>
    <property type="match status" value="1"/>
</dbReference>
<dbReference type="GO" id="GO:0000156">
    <property type="term" value="F:phosphorelay response regulator activity"/>
    <property type="evidence" value="ECO:0007669"/>
    <property type="project" value="TreeGrafter"/>
</dbReference>
<dbReference type="PROSITE" id="PS50110">
    <property type="entry name" value="RESPONSE_REGULATORY"/>
    <property type="match status" value="1"/>
</dbReference>
<evidence type="ECO:0000259" key="6">
    <source>
        <dbReference type="PROSITE" id="PS50110"/>
    </source>
</evidence>
<evidence type="ECO:0000256" key="4">
    <source>
        <dbReference type="ARBA" id="ARBA00023125"/>
    </source>
</evidence>
<dbReference type="AlphaFoldDB" id="A0A6J7VTF5"/>
<evidence type="ECO:0000256" key="3">
    <source>
        <dbReference type="ARBA" id="ARBA00023015"/>
    </source>
</evidence>
<dbReference type="EMBL" id="CAFBRV010000090">
    <property type="protein sequence ID" value="CAB5118012.1"/>
    <property type="molecule type" value="Genomic_DNA"/>
</dbReference>
<dbReference type="PROSITE" id="PS51755">
    <property type="entry name" value="OMPR_PHOB"/>
    <property type="match status" value="1"/>
</dbReference>
<dbReference type="PANTHER" id="PTHR48111:SF1">
    <property type="entry name" value="TWO-COMPONENT RESPONSE REGULATOR ORR33"/>
    <property type="match status" value="1"/>
</dbReference>
<name>A0A6J7VTF5_9ZZZZ</name>
<dbReference type="GO" id="GO:0005829">
    <property type="term" value="C:cytosol"/>
    <property type="evidence" value="ECO:0007669"/>
    <property type="project" value="TreeGrafter"/>
</dbReference>
<evidence type="ECO:0000256" key="5">
    <source>
        <dbReference type="ARBA" id="ARBA00023163"/>
    </source>
</evidence>
<evidence type="ECO:0000256" key="1">
    <source>
        <dbReference type="ARBA" id="ARBA00022553"/>
    </source>
</evidence>
<evidence type="ECO:0000259" key="7">
    <source>
        <dbReference type="PROSITE" id="PS51755"/>
    </source>
</evidence>
<dbReference type="InterPro" id="IPR016032">
    <property type="entry name" value="Sig_transdc_resp-reg_C-effctor"/>
</dbReference>
<evidence type="ECO:0000256" key="2">
    <source>
        <dbReference type="ARBA" id="ARBA00023012"/>
    </source>
</evidence>
<protein>
    <submittedName>
        <fullName evidence="8">Unannotated protein</fullName>
    </submittedName>
</protein>
<gene>
    <name evidence="8" type="ORF">UFOPK4410_00899</name>
</gene>
<keyword evidence="4" id="KW-0238">DNA-binding</keyword>
<dbReference type="InterPro" id="IPR001789">
    <property type="entry name" value="Sig_transdc_resp-reg_receiver"/>
</dbReference>
<dbReference type="SUPFAM" id="SSF52172">
    <property type="entry name" value="CheY-like"/>
    <property type="match status" value="1"/>
</dbReference>
<dbReference type="SUPFAM" id="SSF46894">
    <property type="entry name" value="C-terminal effector domain of the bipartite response regulators"/>
    <property type="match status" value="1"/>
</dbReference>
<dbReference type="Gene3D" id="1.10.10.10">
    <property type="entry name" value="Winged helix-like DNA-binding domain superfamily/Winged helix DNA-binding domain"/>
    <property type="match status" value="1"/>
</dbReference>
<dbReference type="Pfam" id="PF00072">
    <property type="entry name" value="Response_reg"/>
    <property type="match status" value="1"/>
</dbReference>
<dbReference type="InterPro" id="IPR001867">
    <property type="entry name" value="OmpR/PhoB-type_DNA-bd"/>
</dbReference>
<sequence>MRDLVLVVDDNADIRAFVRLSLESQDFRVIEAVNALEAMVKLVNEKPNLIILDIGIGQPDGLEVCREVRKHSEVPIIMLTVRDDEIDEAMCLAAGANDYLTKPVSKTILGLRVANQLRTKKNVESQTQTVLKAAELSLDLLTRELRVGETVVPITRTEFDFIHLLMEEPNRVFTRAQVSHAIGISAEFTSDHLLDTHASRLRIKILNAGGPRAISAVRAVGYRLI</sequence>
<dbReference type="PANTHER" id="PTHR48111">
    <property type="entry name" value="REGULATOR OF RPOS"/>
    <property type="match status" value="1"/>
</dbReference>
<keyword evidence="5" id="KW-0804">Transcription</keyword>
<reference evidence="8" key="1">
    <citation type="submission" date="2020-05" db="EMBL/GenBank/DDBJ databases">
        <authorList>
            <person name="Chiriac C."/>
            <person name="Salcher M."/>
            <person name="Ghai R."/>
            <person name="Kavagutti S V."/>
        </authorList>
    </citation>
    <scope>NUCLEOTIDE SEQUENCE</scope>
</reference>
<keyword evidence="2" id="KW-0902">Two-component regulatory system</keyword>
<feature type="domain" description="OmpR/PhoB-type" evidence="7">
    <location>
        <begin position="128"/>
        <end position="225"/>
    </location>
</feature>
<dbReference type="InterPro" id="IPR036388">
    <property type="entry name" value="WH-like_DNA-bd_sf"/>
</dbReference>
<dbReference type="GO" id="GO:0006355">
    <property type="term" value="P:regulation of DNA-templated transcription"/>
    <property type="evidence" value="ECO:0007669"/>
    <property type="project" value="InterPro"/>
</dbReference>
<dbReference type="Gene3D" id="3.40.50.2300">
    <property type="match status" value="1"/>
</dbReference>
<organism evidence="8">
    <name type="scientific">freshwater metagenome</name>
    <dbReference type="NCBI Taxonomy" id="449393"/>
    <lineage>
        <taxon>unclassified sequences</taxon>
        <taxon>metagenomes</taxon>
        <taxon>ecological metagenomes</taxon>
    </lineage>
</organism>
<dbReference type="CDD" id="cd00383">
    <property type="entry name" value="trans_reg_C"/>
    <property type="match status" value="1"/>
</dbReference>
<keyword evidence="1" id="KW-0597">Phosphoprotein</keyword>
<keyword evidence="3" id="KW-0805">Transcription regulation</keyword>
<feature type="domain" description="Response regulatory" evidence="6">
    <location>
        <begin position="4"/>
        <end position="117"/>
    </location>
</feature>
<proteinExistence type="predicted"/>
<dbReference type="GO" id="GO:0032993">
    <property type="term" value="C:protein-DNA complex"/>
    <property type="evidence" value="ECO:0007669"/>
    <property type="project" value="TreeGrafter"/>
</dbReference>
<dbReference type="CDD" id="cd17574">
    <property type="entry name" value="REC_OmpR"/>
    <property type="match status" value="1"/>
</dbReference>
<dbReference type="InterPro" id="IPR011006">
    <property type="entry name" value="CheY-like_superfamily"/>
</dbReference>
<accession>A0A6J7VTF5</accession>
<dbReference type="GO" id="GO:0000976">
    <property type="term" value="F:transcription cis-regulatory region binding"/>
    <property type="evidence" value="ECO:0007669"/>
    <property type="project" value="TreeGrafter"/>
</dbReference>
<dbReference type="InterPro" id="IPR039420">
    <property type="entry name" value="WalR-like"/>
</dbReference>
<evidence type="ECO:0000313" key="8">
    <source>
        <dbReference type="EMBL" id="CAB5118012.1"/>
    </source>
</evidence>
<dbReference type="SMART" id="SM00862">
    <property type="entry name" value="Trans_reg_C"/>
    <property type="match status" value="1"/>
</dbReference>
<dbReference type="Pfam" id="PF00486">
    <property type="entry name" value="Trans_reg_C"/>
    <property type="match status" value="1"/>
</dbReference>